<keyword evidence="1" id="KW-0812">Transmembrane</keyword>
<evidence type="ECO:0008006" key="4">
    <source>
        <dbReference type="Google" id="ProtNLM"/>
    </source>
</evidence>
<dbReference type="AlphaFoldDB" id="A0A7K0CK53"/>
<sequence>MAQIRPEPPAEEEAPRPSRKALRYGIPLGIAGVTALTVGLMPALAQGDDGLDDVSAEELITRVLDSDAQSVQGTVKLRTDLGLPALPGGLGSGSGDDADPGAAALSLLSGDHTLRVAADGPDRQKATLLDQGGHDYTALHDGGDVWAFSTGSDKVFHGTNADAAAEGDEDHALPEDMRDLTPRELARELLQRSGDTTDVTVDGTVNVAGREAYQLKVTPTQDASTVKDVRIAVAENGVPLKFTLTADDDTKVVDVAFTRVSFAKPSADTFAYKPPAGADVTTRDLSQRRDTGRMPELAKGDVETHGSGWTTVGEVKLPDGALGEDGARSFLDALTKKTDEGRLFSTPLVNALVTDDGRVFFGAVHAGELNRTAAAN</sequence>
<dbReference type="SUPFAM" id="SSF89392">
    <property type="entry name" value="Prokaryotic lipoproteins and lipoprotein localization factors"/>
    <property type="match status" value="1"/>
</dbReference>
<reference evidence="2 3" key="1">
    <citation type="submission" date="2019-10" db="EMBL/GenBank/DDBJ databases">
        <title>Streptomyces smaragdinus sp. nov. and Streptomyces fabii sp. nov., isolated from the gut of fungus growing-termite Macrotermes natalensis.</title>
        <authorList>
            <person name="Schwitalla J."/>
            <person name="Benndorf R."/>
            <person name="Martin K."/>
            <person name="De Beer W."/>
            <person name="Kaster A.-K."/>
            <person name="Vollmers J."/>
            <person name="Poulsen M."/>
            <person name="Beemelmanns C."/>
        </authorList>
    </citation>
    <scope>NUCLEOTIDE SEQUENCE [LARGE SCALE GENOMIC DNA]</scope>
    <source>
        <strain evidence="2 3">RB5</strain>
    </source>
</reference>
<organism evidence="2 3">
    <name type="scientific">Streptomyces smaragdinus</name>
    <dbReference type="NCBI Taxonomy" id="2585196"/>
    <lineage>
        <taxon>Bacteria</taxon>
        <taxon>Bacillati</taxon>
        <taxon>Actinomycetota</taxon>
        <taxon>Actinomycetes</taxon>
        <taxon>Kitasatosporales</taxon>
        <taxon>Streptomycetaceae</taxon>
        <taxon>Streptomyces</taxon>
    </lineage>
</organism>
<dbReference type="RefSeq" id="WP_153453061.1">
    <property type="nucleotide sequence ID" value="NZ_WEGJ01000012.1"/>
</dbReference>
<keyword evidence="1" id="KW-1133">Transmembrane helix</keyword>
<dbReference type="Gene3D" id="2.50.20.10">
    <property type="entry name" value="Lipoprotein localisation LolA/LolB/LppX"/>
    <property type="match status" value="1"/>
</dbReference>
<evidence type="ECO:0000256" key="1">
    <source>
        <dbReference type="SAM" id="Phobius"/>
    </source>
</evidence>
<dbReference type="InterPro" id="IPR029046">
    <property type="entry name" value="LolA/LolB/LppX"/>
</dbReference>
<dbReference type="InterPro" id="IPR052944">
    <property type="entry name" value="Sporulation_related"/>
</dbReference>
<proteinExistence type="predicted"/>
<dbReference type="EMBL" id="WEGJ01000012">
    <property type="protein sequence ID" value="MQY13392.1"/>
    <property type="molecule type" value="Genomic_DNA"/>
</dbReference>
<protein>
    <recommendedName>
        <fullName evidence="4">MucB/RseB N-terminal domain-containing protein</fullName>
    </recommendedName>
</protein>
<keyword evidence="1" id="KW-0472">Membrane</keyword>
<accession>A0A7K0CK53</accession>
<feature type="transmembrane region" description="Helical" evidence="1">
    <location>
        <begin position="21"/>
        <end position="45"/>
    </location>
</feature>
<name>A0A7K0CK53_9ACTN</name>
<comment type="caution">
    <text evidence="2">The sequence shown here is derived from an EMBL/GenBank/DDBJ whole genome shotgun (WGS) entry which is preliminary data.</text>
</comment>
<keyword evidence="3" id="KW-1185">Reference proteome</keyword>
<evidence type="ECO:0000313" key="3">
    <source>
        <dbReference type="Proteomes" id="UP000466345"/>
    </source>
</evidence>
<gene>
    <name evidence="2" type="ORF">SRB5_35400</name>
</gene>
<dbReference type="PANTHER" id="PTHR37507:SF2">
    <property type="entry name" value="SPORULATION PROTEIN YDCC"/>
    <property type="match status" value="1"/>
</dbReference>
<dbReference type="OrthoDB" id="4822274at2"/>
<evidence type="ECO:0000313" key="2">
    <source>
        <dbReference type="EMBL" id="MQY13392.1"/>
    </source>
</evidence>
<dbReference type="Proteomes" id="UP000466345">
    <property type="component" value="Unassembled WGS sequence"/>
</dbReference>
<dbReference type="PANTHER" id="PTHR37507">
    <property type="entry name" value="SPORULATION PROTEIN YDCC"/>
    <property type="match status" value="1"/>
</dbReference>